<comment type="caution">
    <text evidence="2">The sequence shown here is derived from an EMBL/GenBank/DDBJ whole genome shotgun (WGS) entry which is preliminary data.</text>
</comment>
<dbReference type="Proteomes" id="UP001189429">
    <property type="component" value="Unassembled WGS sequence"/>
</dbReference>
<keyword evidence="3" id="KW-1185">Reference proteome</keyword>
<sequence>MADAARCGARCSPPTSSMHRRCIGDSARFLDPIYSDLPRCSSPATWPSSLPYLRPCPPGAAAAAGGPPAAPAAVPAACPEGTSPEEFEAYRRKCWEQYFEYTAACQKYYPRGRPPLGQGAGQGPRAPPAAAELRGAWPRGDVRRRPRGAPPAGAGRGGAEPLRRASVDGSGHRGAARAGEGQAVAPRSARGPTEEDAMVEPDRDG</sequence>
<protein>
    <submittedName>
        <fullName evidence="2">Uncharacterized protein</fullName>
    </submittedName>
</protein>
<evidence type="ECO:0000256" key="1">
    <source>
        <dbReference type="SAM" id="MobiDB-lite"/>
    </source>
</evidence>
<gene>
    <name evidence="2" type="ORF">PCOR1329_LOCUS19425</name>
</gene>
<reference evidence="2" key="1">
    <citation type="submission" date="2023-10" db="EMBL/GenBank/DDBJ databases">
        <authorList>
            <person name="Chen Y."/>
            <person name="Shah S."/>
            <person name="Dougan E. K."/>
            <person name="Thang M."/>
            <person name="Chan C."/>
        </authorList>
    </citation>
    <scope>NUCLEOTIDE SEQUENCE [LARGE SCALE GENOMIC DNA]</scope>
</reference>
<evidence type="ECO:0000313" key="2">
    <source>
        <dbReference type="EMBL" id="CAK0816474.1"/>
    </source>
</evidence>
<name>A0ABN9RBW6_9DINO</name>
<organism evidence="2 3">
    <name type="scientific">Prorocentrum cordatum</name>
    <dbReference type="NCBI Taxonomy" id="2364126"/>
    <lineage>
        <taxon>Eukaryota</taxon>
        <taxon>Sar</taxon>
        <taxon>Alveolata</taxon>
        <taxon>Dinophyceae</taxon>
        <taxon>Prorocentrales</taxon>
        <taxon>Prorocentraceae</taxon>
        <taxon>Prorocentrum</taxon>
    </lineage>
</organism>
<accession>A0ABN9RBW6</accession>
<evidence type="ECO:0000313" key="3">
    <source>
        <dbReference type="Proteomes" id="UP001189429"/>
    </source>
</evidence>
<feature type="region of interest" description="Disordered" evidence="1">
    <location>
        <begin position="115"/>
        <end position="205"/>
    </location>
</feature>
<proteinExistence type="predicted"/>
<feature type="compositionally biased region" description="Low complexity" evidence="1">
    <location>
        <begin position="128"/>
        <end position="139"/>
    </location>
</feature>
<dbReference type="EMBL" id="CAUYUJ010006202">
    <property type="protein sequence ID" value="CAK0816474.1"/>
    <property type="molecule type" value="Genomic_DNA"/>
</dbReference>